<reference evidence="2 3" key="1">
    <citation type="submission" date="2018-09" db="EMBL/GenBank/DDBJ databases">
        <title>Altererythrobacter spongiae sp. nov., isolated from a marine sponge.</title>
        <authorList>
            <person name="Zhuang L."/>
            <person name="Luo L."/>
        </authorList>
    </citation>
    <scope>NUCLEOTIDE SEQUENCE [LARGE SCALE GENOMIC DNA]</scope>
    <source>
        <strain evidence="2 3">HN-Y73</strain>
    </source>
</reference>
<accession>A0A420EJD6</accession>
<keyword evidence="1" id="KW-0812">Transmembrane</keyword>
<keyword evidence="1" id="KW-0472">Membrane</keyword>
<keyword evidence="1" id="KW-1133">Transmembrane helix</keyword>
<sequence>MCVVPDRPIWLFMIWVFVGSHTADKSFHEHRFAWYFPKAGFLWLIPLACYFMIGIQIFRGISSDAGAWEGAGRLVLAAAWWFPFFLAISLLEIGHNRLMEKRVECQPTGKLRPGND</sequence>
<evidence type="ECO:0000256" key="1">
    <source>
        <dbReference type="SAM" id="Phobius"/>
    </source>
</evidence>
<evidence type="ECO:0000313" key="3">
    <source>
        <dbReference type="Proteomes" id="UP000284395"/>
    </source>
</evidence>
<proteinExistence type="predicted"/>
<feature type="transmembrane region" description="Helical" evidence="1">
    <location>
        <begin position="74"/>
        <end position="93"/>
    </location>
</feature>
<keyword evidence="3" id="KW-1185">Reference proteome</keyword>
<dbReference type="EMBL" id="RAPF01000005">
    <property type="protein sequence ID" value="RKF20774.1"/>
    <property type="molecule type" value="Genomic_DNA"/>
</dbReference>
<dbReference type="Proteomes" id="UP000284395">
    <property type="component" value="Unassembled WGS sequence"/>
</dbReference>
<comment type="caution">
    <text evidence="2">The sequence shown here is derived from an EMBL/GenBank/DDBJ whole genome shotgun (WGS) entry which is preliminary data.</text>
</comment>
<organism evidence="2 3">
    <name type="scientific">Altericroceibacterium spongiae</name>
    <dbReference type="NCBI Taxonomy" id="2320269"/>
    <lineage>
        <taxon>Bacteria</taxon>
        <taxon>Pseudomonadati</taxon>
        <taxon>Pseudomonadota</taxon>
        <taxon>Alphaproteobacteria</taxon>
        <taxon>Sphingomonadales</taxon>
        <taxon>Erythrobacteraceae</taxon>
        <taxon>Altericroceibacterium</taxon>
    </lineage>
</organism>
<protein>
    <submittedName>
        <fullName evidence="2">Uncharacterized protein</fullName>
    </submittedName>
</protein>
<name>A0A420EJD6_9SPHN</name>
<feature type="transmembrane region" description="Helical" evidence="1">
    <location>
        <begin position="41"/>
        <end position="62"/>
    </location>
</feature>
<evidence type="ECO:0000313" key="2">
    <source>
        <dbReference type="EMBL" id="RKF20774.1"/>
    </source>
</evidence>
<dbReference type="AlphaFoldDB" id="A0A420EJD6"/>
<gene>
    <name evidence="2" type="ORF">D6851_11720</name>
</gene>